<dbReference type="PANTHER" id="PTHR43581">
    <property type="entry name" value="ATP/GTP PHOSPHATASE"/>
    <property type="match status" value="1"/>
</dbReference>
<dbReference type="EMBL" id="ADVR01000015">
    <property type="protein sequence ID" value="EFO81350.1"/>
    <property type="molecule type" value="Genomic_DNA"/>
</dbReference>
<dbReference type="Proteomes" id="UP000054010">
    <property type="component" value="Unassembled WGS sequence"/>
</dbReference>
<dbReference type="STRING" id="765420.OSCT_0785"/>
<dbReference type="eggNOG" id="COG4938">
    <property type="taxonomic scope" value="Bacteria"/>
</dbReference>
<organism evidence="2 3">
    <name type="scientific">Oscillochloris trichoides DG-6</name>
    <dbReference type="NCBI Taxonomy" id="765420"/>
    <lineage>
        <taxon>Bacteria</taxon>
        <taxon>Bacillati</taxon>
        <taxon>Chloroflexota</taxon>
        <taxon>Chloroflexia</taxon>
        <taxon>Chloroflexales</taxon>
        <taxon>Chloroflexineae</taxon>
        <taxon>Oscillochloridaceae</taxon>
        <taxon>Oscillochloris</taxon>
    </lineage>
</organism>
<dbReference type="OrthoDB" id="308933at2"/>
<protein>
    <recommendedName>
        <fullName evidence="1">ATPase AAA-type core domain-containing protein</fullName>
    </recommendedName>
</protein>
<dbReference type="GO" id="GO:0016887">
    <property type="term" value="F:ATP hydrolysis activity"/>
    <property type="evidence" value="ECO:0007669"/>
    <property type="project" value="InterPro"/>
</dbReference>
<dbReference type="GO" id="GO:0005524">
    <property type="term" value="F:ATP binding"/>
    <property type="evidence" value="ECO:0007669"/>
    <property type="project" value="InterPro"/>
</dbReference>
<proteinExistence type="predicted"/>
<evidence type="ECO:0000313" key="3">
    <source>
        <dbReference type="Proteomes" id="UP000054010"/>
    </source>
</evidence>
<dbReference type="InterPro" id="IPR051396">
    <property type="entry name" value="Bact_Antivir_Def_Nuclease"/>
</dbReference>
<dbReference type="PANTHER" id="PTHR43581:SF2">
    <property type="entry name" value="EXCINUCLEASE ATPASE SUBUNIT"/>
    <property type="match status" value="1"/>
</dbReference>
<reference evidence="2 3" key="1">
    <citation type="journal article" date="2011" name="J. Bacteriol.">
        <title>Draft genome sequence of the anoxygenic filamentous phototrophic bacterium Oscillochloris trichoides subsp. DG-6.</title>
        <authorList>
            <person name="Kuznetsov B.B."/>
            <person name="Ivanovsky R.N."/>
            <person name="Keppen O.I."/>
            <person name="Sukhacheva M.V."/>
            <person name="Bumazhkin B.K."/>
            <person name="Patutina E.O."/>
            <person name="Beletsky A.V."/>
            <person name="Mardanov A.V."/>
            <person name="Baslerov R.V."/>
            <person name="Panteleeva A.N."/>
            <person name="Kolganova T.V."/>
            <person name="Ravin N.V."/>
            <person name="Skryabin K.G."/>
        </authorList>
    </citation>
    <scope>NUCLEOTIDE SEQUENCE [LARGE SCALE GENOMIC DNA]</scope>
    <source>
        <strain evidence="2 3">DG-6</strain>
    </source>
</reference>
<sequence>MAVNSSQAQKRQISNRGITSIKVRGYKSLVEEHEIEIRPLTILAGANSSGKSSIIQPILMLKQTLDATYDPGPLLLYGPNVKTTSTEQIFSKLPGRSSVESFSIEVVVDQNKKIEHIFSKKSKKGIELERFSYRDRNQDITLQEELTAEEIRLLIPESMREIENAFSKSEITDFSWRVVRNRCFLVASFHSSRFAVGTTAFAFPSIESLSDYFREIIHVPGLRGNPERTYKTTAIGLEFPGTFENYVASVVHYWQTNQHNRLRELGSSLEALGLTWKVEARQIDDTQVELRVGRMPHSVRGGARDTVNIADVGFGVSQILPVLVALLLARRGQVVYIEQPEIHLHPRAQSVMAKILADVAKKGVKVIVETHSSLLIRSIQTIVARGDLPREYVKLHWFTRRTTDGVTEITSADLDENGAFGDWPTDFEEVELSVERDYLDSIEENFK</sequence>
<accession>E1IBT4</accession>
<dbReference type="InterPro" id="IPR014592">
    <property type="entry name" value="P-loop_UCP034888"/>
</dbReference>
<dbReference type="HOGENOM" id="CLU_032548_1_1_0"/>
<dbReference type="AlphaFoldDB" id="E1IBT4"/>
<name>E1IBT4_9CHLR</name>
<comment type="caution">
    <text evidence="2">The sequence shown here is derived from an EMBL/GenBank/DDBJ whole genome shotgun (WGS) entry which is preliminary data.</text>
</comment>
<dbReference type="InterPro" id="IPR003959">
    <property type="entry name" value="ATPase_AAA_core"/>
</dbReference>
<evidence type="ECO:0000259" key="1">
    <source>
        <dbReference type="Pfam" id="PF13304"/>
    </source>
</evidence>
<dbReference type="InterPro" id="IPR027417">
    <property type="entry name" value="P-loop_NTPase"/>
</dbReference>
<gene>
    <name evidence="2" type="ORF">OSCT_0785</name>
</gene>
<dbReference type="PIRSF" id="PIRSF034888">
    <property type="entry name" value="P-loop_UCP034888"/>
    <property type="match status" value="1"/>
</dbReference>
<evidence type="ECO:0000313" key="2">
    <source>
        <dbReference type="EMBL" id="EFO81350.1"/>
    </source>
</evidence>
<dbReference type="SUPFAM" id="SSF52540">
    <property type="entry name" value="P-loop containing nucleoside triphosphate hydrolases"/>
    <property type="match status" value="1"/>
</dbReference>
<dbReference type="Gene3D" id="3.40.50.300">
    <property type="entry name" value="P-loop containing nucleotide triphosphate hydrolases"/>
    <property type="match status" value="2"/>
</dbReference>
<dbReference type="Pfam" id="PF13304">
    <property type="entry name" value="AAA_21"/>
    <property type="match status" value="1"/>
</dbReference>
<feature type="domain" description="ATPase AAA-type core" evidence="1">
    <location>
        <begin position="40"/>
        <end position="376"/>
    </location>
</feature>
<keyword evidence="3" id="KW-1185">Reference proteome</keyword>